<dbReference type="GO" id="GO:0030246">
    <property type="term" value="F:carbohydrate binding"/>
    <property type="evidence" value="ECO:0007669"/>
    <property type="project" value="InterPro"/>
</dbReference>
<dbReference type="Proteomes" id="UP000019678">
    <property type="component" value="Unassembled WGS sequence"/>
</dbReference>
<dbReference type="InterPro" id="IPR036034">
    <property type="entry name" value="PDZ_sf"/>
</dbReference>
<gene>
    <name evidence="3" type="ORF">CAP_4231</name>
</gene>
<dbReference type="PROSITE" id="PS50106">
    <property type="entry name" value="PDZ"/>
    <property type="match status" value="1"/>
</dbReference>
<dbReference type="Pfam" id="PF13620">
    <property type="entry name" value="CarboxypepD_reg"/>
    <property type="match status" value="4"/>
</dbReference>
<accession>A0A017T7H0</accession>
<evidence type="ECO:0000313" key="3">
    <source>
        <dbReference type="EMBL" id="EYF04755.1"/>
    </source>
</evidence>
<dbReference type="SUPFAM" id="SSF49464">
    <property type="entry name" value="Carboxypeptidase regulatory domain-like"/>
    <property type="match status" value="1"/>
</dbReference>
<dbReference type="STRING" id="1192034.CAP_4231"/>
<reference evidence="3 4" key="1">
    <citation type="submission" date="2013-05" db="EMBL/GenBank/DDBJ databases">
        <title>Genome assembly of Chondromyces apiculatus DSM 436.</title>
        <authorList>
            <person name="Sharma G."/>
            <person name="Khatri I."/>
            <person name="Kaur C."/>
            <person name="Mayilraj S."/>
            <person name="Subramanian S."/>
        </authorList>
    </citation>
    <scope>NUCLEOTIDE SEQUENCE [LARGE SCALE GENOMIC DNA]</scope>
    <source>
        <strain evidence="3 4">DSM 436</strain>
    </source>
</reference>
<dbReference type="OrthoDB" id="5498795at2"/>
<evidence type="ECO:0000256" key="1">
    <source>
        <dbReference type="SAM" id="MobiDB-lite"/>
    </source>
</evidence>
<feature type="region of interest" description="Disordered" evidence="1">
    <location>
        <begin position="37"/>
        <end position="74"/>
    </location>
</feature>
<dbReference type="Gene3D" id="2.30.42.10">
    <property type="match status" value="1"/>
</dbReference>
<comment type="caution">
    <text evidence="3">The sequence shown here is derived from an EMBL/GenBank/DDBJ whole genome shotgun (WGS) entry which is preliminary data.</text>
</comment>
<dbReference type="InterPro" id="IPR008969">
    <property type="entry name" value="CarboxyPept-like_regulatory"/>
</dbReference>
<feature type="compositionally biased region" description="Low complexity" evidence="1">
    <location>
        <begin position="37"/>
        <end position="54"/>
    </location>
</feature>
<feature type="domain" description="PDZ" evidence="2">
    <location>
        <begin position="538"/>
        <end position="625"/>
    </location>
</feature>
<dbReference type="InterPro" id="IPR013784">
    <property type="entry name" value="Carb-bd-like_fold"/>
</dbReference>
<dbReference type="EMBL" id="ASRX01000030">
    <property type="protein sequence ID" value="EYF04755.1"/>
    <property type="molecule type" value="Genomic_DNA"/>
</dbReference>
<dbReference type="AlphaFoldDB" id="A0A017T7H0"/>
<dbReference type="eggNOG" id="COG3485">
    <property type="taxonomic scope" value="Bacteria"/>
</dbReference>
<dbReference type="SMART" id="SM00228">
    <property type="entry name" value="PDZ"/>
    <property type="match status" value="1"/>
</dbReference>
<evidence type="ECO:0000259" key="2">
    <source>
        <dbReference type="PROSITE" id="PS50106"/>
    </source>
</evidence>
<protein>
    <recommendedName>
        <fullName evidence="2">PDZ domain-containing protein</fullName>
    </recommendedName>
</protein>
<dbReference type="eggNOG" id="COG0793">
    <property type="taxonomic scope" value="Bacteria"/>
</dbReference>
<evidence type="ECO:0000313" key="4">
    <source>
        <dbReference type="Proteomes" id="UP000019678"/>
    </source>
</evidence>
<proteinExistence type="predicted"/>
<dbReference type="SUPFAM" id="SSF50156">
    <property type="entry name" value="PDZ domain-like"/>
    <property type="match status" value="1"/>
</dbReference>
<keyword evidence="4" id="KW-1185">Reference proteome</keyword>
<dbReference type="RefSeq" id="WP_052375566.1">
    <property type="nucleotide sequence ID" value="NZ_ASRX01000030.1"/>
</dbReference>
<organism evidence="3 4">
    <name type="scientific">Chondromyces apiculatus DSM 436</name>
    <dbReference type="NCBI Taxonomy" id="1192034"/>
    <lineage>
        <taxon>Bacteria</taxon>
        <taxon>Pseudomonadati</taxon>
        <taxon>Myxococcota</taxon>
        <taxon>Polyangia</taxon>
        <taxon>Polyangiales</taxon>
        <taxon>Polyangiaceae</taxon>
        <taxon>Chondromyces</taxon>
    </lineage>
</organism>
<dbReference type="InterPro" id="IPR001478">
    <property type="entry name" value="PDZ"/>
</dbReference>
<dbReference type="SUPFAM" id="SSF49452">
    <property type="entry name" value="Starch-binding domain-like"/>
    <property type="match status" value="3"/>
</dbReference>
<dbReference type="Gene3D" id="2.60.40.1120">
    <property type="entry name" value="Carboxypeptidase-like, regulatory domain"/>
    <property type="match status" value="4"/>
</dbReference>
<dbReference type="Pfam" id="PF00595">
    <property type="entry name" value="PDZ"/>
    <property type="match status" value="1"/>
</dbReference>
<name>A0A017T7H0_9BACT</name>
<sequence length="642" mass="64274">MAPPPRNVRLLLAVAIACILGCLVLFVGLRGRSGWDPAVSASARPSGSPGAPRSLRARQPGVNGAAGDHRGPLRLPSGEIAADAARKAGAFSGRVVSERGGEPIGGATLTFDHEDETLTVSAGADGAFLLEPPEPGVYVLALVTAQGFHPFAPAWGESPVTLVARAGEVVRGLTVTLSPEARYEGVVLTPGGEPAAGAEVRILDAPEGAVGARFMADDKGAFTFTAPDEALLEASHPAYAPGRGRVDLRVQAGRRITLRLGAKGEERAGQTIAGTVVDASGAPVVGAAVRAGWSGDPGVLGADLHPGDEVTTDADGAFLLEGLDAGRYALTAREGTRAAYLDEVAGGAREVTLRLGGTGRLRGVVRSAGGERGELVKAFSVLVALHRGPLERETAAAASFFDASGAYAFEDLLPGTYAVTAAAMGHASSKTVTVTVQAGGEATADLVLGRGGNLHGLVVEEGTGTPLAGARVTVEGGLGPGAGPVPVVAEATTDPAGRFSLAGLSEGLRSVAAMASGHHGRILSGLVIAEGGTLGPVTISLTPLQEGEEPRIEMTGIGAVLSAKDDALVVGQVMAGGGAAAAGLGPGDAIVAIDGVRVVDLGFEGAIGRIRGPEGSTVALLVRRGNAGAPVNVLVQRTRVRG</sequence>